<evidence type="ECO:0000313" key="3">
    <source>
        <dbReference type="Proteomes" id="UP000188559"/>
    </source>
</evidence>
<name>A0A1V2J692_PSEAZ</name>
<comment type="caution">
    <text evidence="2">The sequence shown here is derived from an EMBL/GenBank/DDBJ whole genome shotgun (WGS) entry which is preliminary data.</text>
</comment>
<evidence type="ECO:0000313" key="2">
    <source>
        <dbReference type="EMBL" id="ONH40943.1"/>
    </source>
</evidence>
<feature type="domain" description="VapC45 PIN like" evidence="1">
    <location>
        <begin position="1"/>
        <end position="84"/>
    </location>
</feature>
<evidence type="ECO:0000259" key="1">
    <source>
        <dbReference type="Pfam" id="PF18478"/>
    </source>
</evidence>
<organism evidence="2 3">
    <name type="scientific">Pseudomonas azotoformans</name>
    <dbReference type="NCBI Taxonomy" id="47878"/>
    <lineage>
        <taxon>Bacteria</taxon>
        <taxon>Pseudomonadati</taxon>
        <taxon>Pseudomonadota</taxon>
        <taxon>Gammaproteobacteria</taxon>
        <taxon>Pseudomonadales</taxon>
        <taxon>Pseudomonadaceae</taxon>
        <taxon>Pseudomonas</taxon>
    </lineage>
</organism>
<gene>
    <name evidence="2" type="ORF">BLL37_26990</name>
</gene>
<dbReference type="Proteomes" id="UP000188559">
    <property type="component" value="Unassembled WGS sequence"/>
</dbReference>
<sequence>MNFLLDHNLPPALARALNELSHVHEHGVVPLKDKFPQSASDISWISVLRDEGDWVVISQDRFTKGHAEKQAFRDCGLPIFCLAKHWSSETYWNKAHNLVRWWPAIMKQSALIRGGAAFSVPWRFSAPGKFDQIKM</sequence>
<accession>A0A1V2J692</accession>
<dbReference type="GeneID" id="57375975"/>
<dbReference type="RefSeq" id="WP_071493603.1">
    <property type="nucleotide sequence ID" value="NZ_LT629702.1"/>
</dbReference>
<reference evidence="2 3" key="1">
    <citation type="submission" date="2016-10" db="EMBL/GenBank/DDBJ databases">
        <title>Pseudomonas lactis sp. nov. and Pseudomonas paralactis sp. nov., isolated from bovine raw milk.</title>
        <authorList>
            <person name="Von Neubeck M."/>
            <person name="Huptas C."/>
            <person name="Glueck C."/>
            <person name="Krewinkel M."/>
            <person name="Stoeckel M."/>
            <person name="Stressler T."/>
            <person name="Fischer L."/>
            <person name="Hinrichs J."/>
            <person name="Scherer S."/>
            <person name="Wenning M."/>
        </authorList>
    </citation>
    <scope>NUCLEOTIDE SEQUENCE [LARGE SCALE GENOMIC DNA]</scope>
    <source>
        <strain evidence="2 3">DSM 18862</strain>
    </source>
</reference>
<dbReference type="AlphaFoldDB" id="A0A1V2J692"/>
<dbReference type="OrthoDB" id="6956264at2"/>
<proteinExistence type="predicted"/>
<dbReference type="InterPro" id="IPR041375">
    <property type="entry name" value="VapC45_PIN-like"/>
</dbReference>
<dbReference type="EMBL" id="MNPV01000009">
    <property type="protein sequence ID" value="ONH40943.1"/>
    <property type="molecule type" value="Genomic_DNA"/>
</dbReference>
<dbReference type="Pfam" id="PF18478">
    <property type="entry name" value="PIN_10"/>
    <property type="match status" value="1"/>
</dbReference>
<keyword evidence="3" id="KW-1185">Reference proteome</keyword>
<protein>
    <recommendedName>
        <fullName evidence="1">VapC45 PIN like domain-containing protein</fullName>
    </recommendedName>
</protein>